<dbReference type="InterPro" id="IPR036095">
    <property type="entry name" value="PTS_EIIB-like_sf"/>
</dbReference>
<evidence type="ECO:0000259" key="8">
    <source>
        <dbReference type="PROSITE" id="PS51100"/>
    </source>
</evidence>
<organism evidence="9 10">
    <name type="scientific">Laceyella tengchongensis</name>
    <dbReference type="NCBI Taxonomy" id="574699"/>
    <lineage>
        <taxon>Bacteria</taxon>
        <taxon>Bacillati</taxon>
        <taxon>Bacillota</taxon>
        <taxon>Bacilli</taxon>
        <taxon>Bacillales</taxon>
        <taxon>Thermoactinomycetaceae</taxon>
        <taxon>Laceyella</taxon>
    </lineage>
</organism>
<dbReference type="RefSeq" id="WP_022737088.1">
    <property type="nucleotide sequence ID" value="NZ_FXTU01000004.1"/>
</dbReference>
<dbReference type="Gene3D" id="3.40.50.2300">
    <property type="match status" value="1"/>
</dbReference>
<dbReference type="InterPro" id="IPR003501">
    <property type="entry name" value="PTS_EIIB_2/3"/>
</dbReference>
<dbReference type="EMBL" id="FXTU01000004">
    <property type="protein sequence ID" value="SMP23152.1"/>
    <property type="molecule type" value="Genomic_DNA"/>
</dbReference>
<keyword evidence="4" id="KW-0808">Transferase</keyword>
<keyword evidence="1" id="KW-0813">Transport</keyword>
<accession>A0AA45WPX5</accession>
<keyword evidence="10" id="KW-1185">Reference proteome</keyword>
<dbReference type="PROSITE" id="PS51100">
    <property type="entry name" value="PTS_EIIB_TYPE_3"/>
    <property type="match status" value="1"/>
</dbReference>
<keyword evidence="3" id="KW-0762">Sugar transport</keyword>
<keyword evidence="2" id="KW-0597">Phosphoprotein</keyword>
<feature type="modified residue" description="Phosphocysteine; by EIIA" evidence="7">
    <location>
        <position position="11"/>
    </location>
</feature>
<feature type="domain" description="PTS EIIB type-3" evidence="8">
    <location>
        <begin position="4"/>
        <end position="109"/>
    </location>
</feature>
<comment type="caution">
    <text evidence="9">The sequence shown here is derived from an EMBL/GenBank/DDBJ whole genome shotgun (WGS) entry which is preliminary data.</text>
</comment>
<dbReference type="InterPro" id="IPR013012">
    <property type="entry name" value="PTS_EIIB_3"/>
</dbReference>
<evidence type="ECO:0000256" key="1">
    <source>
        <dbReference type="ARBA" id="ARBA00022448"/>
    </source>
</evidence>
<dbReference type="PANTHER" id="PTHR34581:SF2">
    <property type="entry name" value="PTS SYSTEM N,N'-DIACETYLCHITOBIOSE-SPECIFIC EIIB COMPONENT"/>
    <property type="match status" value="1"/>
</dbReference>
<evidence type="ECO:0000313" key="10">
    <source>
        <dbReference type="Proteomes" id="UP001157946"/>
    </source>
</evidence>
<sequence length="109" mass="11649">MGRTIRLLLVCSWGASSGVLCRKINEAAQDKGVPLVAEAVGIHECQAKLPLVDVILLEPQIGHHKRDLQKKADAHAIPLAMVNPVAFATMNGEKVLEQAMALASIPFSS</sequence>
<dbReference type="AlphaFoldDB" id="A0AA45WPX5"/>
<dbReference type="Proteomes" id="UP001157946">
    <property type="component" value="Unassembled WGS sequence"/>
</dbReference>
<evidence type="ECO:0000313" key="9">
    <source>
        <dbReference type="EMBL" id="SMP23152.1"/>
    </source>
</evidence>
<dbReference type="Pfam" id="PF02302">
    <property type="entry name" value="PTS_IIB"/>
    <property type="match status" value="1"/>
</dbReference>
<dbReference type="PANTHER" id="PTHR34581">
    <property type="entry name" value="PTS SYSTEM N,N'-DIACETYLCHITOBIOSE-SPECIFIC EIIB COMPONENT"/>
    <property type="match status" value="1"/>
</dbReference>
<evidence type="ECO:0000256" key="6">
    <source>
        <dbReference type="ARBA" id="ARBA00022777"/>
    </source>
</evidence>
<protein>
    <submittedName>
        <fullName evidence="9">PTS system, cellobiose-specific IIB component</fullName>
    </submittedName>
</protein>
<evidence type="ECO:0000256" key="2">
    <source>
        <dbReference type="ARBA" id="ARBA00022553"/>
    </source>
</evidence>
<gene>
    <name evidence="9" type="ORF">SAMN06265361_104167</name>
</gene>
<evidence type="ECO:0000256" key="5">
    <source>
        <dbReference type="ARBA" id="ARBA00022683"/>
    </source>
</evidence>
<evidence type="ECO:0000256" key="3">
    <source>
        <dbReference type="ARBA" id="ARBA00022597"/>
    </source>
</evidence>
<dbReference type="GO" id="GO:0016301">
    <property type="term" value="F:kinase activity"/>
    <property type="evidence" value="ECO:0007669"/>
    <property type="project" value="UniProtKB-KW"/>
</dbReference>
<dbReference type="GO" id="GO:0008982">
    <property type="term" value="F:protein-N(PI)-phosphohistidine-sugar phosphotransferase activity"/>
    <property type="evidence" value="ECO:0007669"/>
    <property type="project" value="InterPro"/>
</dbReference>
<evidence type="ECO:0000256" key="4">
    <source>
        <dbReference type="ARBA" id="ARBA00022679"/>
    </source>
</evidence>
<dbReference type="SUPFAM" id="SSF52794">
    <property type="entry name" value="PTS system IIB component-like"/>
    <property type="match status" value="1"/>
</dbReference>
<name>A0AA45WPX5_9BACL</name>
<reference evidence="9" key="1">
    <citation type="submission" date="2017-05" db="EMBL/GenBank/DDBJ databases">
        <authorList>
            <person name="Varghese N."/>
            <person name="Submissions S."/>
        </authorList>
    </citation>
    <scope>NUCLEOTIDE SEQUENCE</scope>
    <source>
        <strain evidence="9">DSM 45262</strain>
    </source>
</reference>
<dbReference type="InterPro" id="IPR051819">
    <property type="entry name" value="PTS_sugar-specific_EIIB"/>
</dbReference>
<keyword evidence="5" id="KW-0598">Phosphotransferase system</keyword>
<keyword evidence="6" id="KW-0418">Kinase</keyword>
<proteinExistence type="predicted"/>
<dbReference type="GO" id="GO:0009401">
    <property type="term" value="P:phosphoenolpyruvate-dependent sugar phosphotransferase system"/>
    <property type="evidence" value="ECO:0007669"/>
    <property type="project" value="UniProtKB-KW"/>
</dbReference>
<evidence type="ECO:0000256" key="7">
    <source>
        <dbReference type="PROSITE-ProRule" id="PRU00423"/>
    </source>
</evidence>